<evidence type="ECO:0000256" key="3">
    <source>
        <dbReference type="ARBA" id="ARBA00022553"/>
    </source>
</evidence>
<evidence type="ECO:0000313" key="7">
    <source>
        <dbReference type="EMBL" id="GGG96783.1"/>
    </source>
</evidence>
<dbReference type="CDD" id="cd00075">
    <property type="entry name" value="HATPase"/>
    <property type="match status" value="1"/>
</dbReference>
<dbReference type="SUPFAM" id="SSF55874">
    <property type="entry name" value="ATPase domain of HSP90 chaperone/DNA topoisomerase II/histidine kinase"/>
    <property type="match status" value="1"/>
</dbReference>
<feature type="transmembrane region" description="Helical" evidence="5">
    <location>
        <begin position="107"/>
        <end position="124"/>
    </location>
</feature>
<feature type="domain" description="Histidine kinase" evidence="6">
    <location>
        <begin position="230"/>
        <end position="447"/>
    </location>
</feature>
<evidence type="ECO:0000256" key="5">
    <source>
        <dbReference type="SAM" id="Phobius"/>
    </source>
</evidence>
<reference evidence="7" key="2">
    <citation type="submission" date="2020-09" db="EMBL/GenBank/DDBJ databases">
        <authorList>
            <person name="Sun Q."/>
            <person name="Zhou Y."/>
        </authorList>
    </citation>
    <scope>NUCLEOTIDE SEQUENCE</scope>
    <source>
        <strain evidence="7">CGMCC 1.12195</strain>
    </source>
</reference>
<dbReference type="PRINTS" id="PR00344">
    <property type="entry name" value="BCTRLSENSOR"/>
</dbReference>
<evidence type="ECO:0000256" key="1">
    <source>
        <dbReference type="ARBA" id="ARBA00000085"/>
    </source>
</evidence>
<keyword evidence="5" id="KW-0472">Membrane</keyword>
<dbReference type="GO" id="GO:0000155">
    <property type="term" value="F:phosphorelay sensor kinase activity"/>
    <property type="evidence" value="ECO:0007669"/>
    <property type="project" value="InterPro"/>
</dbReference>
<gene>
    <name evidence="7" type="ORF">GCM10007415_35050</name>
</gene>
<dbReference type="PANTHER" id="PTHR43547">
    <property type="entry name" value="TWO-COMPONENT HISTIDINE KINASE"/>
    <property type="match status" value="1"/>
</dbReference>
<feature type="transmembrane region" description="Helical" evidence="5">
    <location>
        <begin position="28"/>
        <end position="46"/>
    </location>
</feature>
<dbReference type="Proteomes" id="UP000660862">
    <property type="component" value="Unassembled WGS sequence"/>
</dbReference>
<dbReference type="InterPro" id="IPR036097">
    <property type="entry name" value="HisK_dim/P_sf"/>
</dbReference>
<dbReference type="Gene3D" id="1.10.287.130">
    <property type="match status" value="1"/>
</dbReference>
<keyword evidence="5" id="KW-0812">Transmembrane</keyword>
<dbReference type="Pfam" id="PF02518">
    <property type="entry name" value="HATPase_c"/>
    <property type="match status" value="1"/>
</dbReference>
<protein>
    <recommendedName>
        <fullName evidence="2">histidine kinase</fullName>
        <ecNumber evidence="2">2.7.13.3</ecNumber>
    </recommendedName>
</protein>
<feature type="coiled-coil region" evidence="4">
    <location>
        <begin position="186"/>
        <end position="223"/>
    </location>
</feature>
<comment type="caution">
    <text evidence="7">The sequence shown here is derived from an EMBL/GenBank/DDBJ whole genome shotgun (WGS) entry which is preliminary data.</text>
</comment>
<comment type="catalytic activity">
    <reaction evidence="1">
        <text>ATP + protein L-histidine = ADP + protein N-phospho-L-histidine.</text>
        <dbReference type="EC" id="2.7.13.3"/>
    </reaction>
</comment>
<dbReference type="InterPro" id="IPR003594">
    <property type="entry name" value="HATPase_dom"/>
</dbReference>
<dbReference type="CDD" id="cd00082">
    <property type="entry name" value="HisKA"/>
    <property type="match status" value="1"/>
</dbReference>
<dbReference type="Pfam" id="PF00512">
    <property type="entry name" value="HisKA"/>
    <property type="match status" value="1"/>
</dbReference>
<feature type="transmembrane region" description="Helical" evidence="5">
    <location>
        <begin position="164"/>
        <end position="185"/>
    </location>
</feature>
<reference evidence="7" key="1">
    <citation type="journal article" date="2014" name="Int. J. Syst. Evol. Microbiol.">
        <title>Complete genome sequence of Corynebacterium casei LMG S-19264T (=DSM 44701T), isolated from a smear-ripened cheese.</title>
        <authorList>
            <consortium name="US DOE Joint Genome Institute (JGI-PGF)"/>
            <person name="Walter F."/>
            <person name="Albersmeier A."/>
            <person name="Kalinowski J."/>
            <person name="Ruckert C."/>
        </authorList>
    </citation>
    <scope>NUCLEOTIDE SEQUENCE</scope>
    <source>
        <strain evidence="7">CGMCC 1.12195</strain>
    </source>
</reference>
<name>A0A917MFH6_9SPHI</name>
<dbReference type="InterPro" id="IPR036890">
    <property type="entry name" value="HATPase_C_sf"/>
</dbReference>
<sequence>MESIVAARWRYWNGLVGKPDEMPRQNRGFNVVSIFTFLLLAILIPLDWYLGLTEIAMVLIVTEGMILLMYGLSRCRGWYQTGLHVYMAWSYLLITFVFLYNGGSDGPALYFFLLSYQLVMVFASERLQPVGLVLHLVFPVGLLVLEYVNPAIIMAGYQSEDARYIDLITSLPIIVVSIFLTTRYLRRAYDRERAAAEARAKLIEHQSERIRNQNRLLQEANREKLELISILGHDLRNPLNAITGTLEILSEEMLPPEQGRALRADLLVAARNTSDLLNNVLSWVLAQIKGIKPVFTAVAPIAVIERVLDVQRFIAEKKGIHIQVDADVGAHINADVEMLELVVRNLISNAIKFTEQGGLVNVGVTENPEQEECTIFVRDNGVGMTADDISAIFNGQIQSTYGTESEKGIGLGLFLCRELTQRLNGRITVESVPTMGSTFYLTLPSAHPTMASDPEITPVSGGEAYAKVGLQPL</sequence>
<dbReference type="AlphaFoldDB" id="A0A917MFH6"/>
<dbReference type="PROSITE" id="PS50109">
    <property type="entry name" value="HIS_KIN"/>
    <property type="match status" value="1"/>
</dbReference>
<dbReference type="Gene3D" id="3.30.565.10">
    <property type="entry name" value="Histidine kinase-like ATPase, C-terminal domain"/>
    <property type="match status" value="1"/>
</dbReference>
<organism evidence="7 8">
    <name type="scientific">Parapedobacter pyrenivorans</name>
    <dbReference type="NCBI Taxonomy" id="1305674"/>
    <lineage>
        <taxon>Bacteria</taxon>
        <taxon>Pseudomonadati</taxon>
        <taxon>Bacteroidota</taxon>
        <taxon>Sphingobacteriia</taxon>
        <taxon>Sphingobacteriales</taxon>
        <taxon>Sphingobacteriaceae</taxon>
        <taxon>Parapedobacter</taxon>
    </lineage>
</organism>
<keyword evidence="5" id="KW-1133">Transmembrane helix</keyword>
<evidence type="ECO:0000259" key="6">
    <source>
        <dbReference type="PROSITE" id="PS50109"/>
    </source>
</evidence>
<keyword evidence="8" id="KW-1185">Reference proteome</keyword>
<dbReference type="PANTHER" id="PTHR43547:SF2">
    <property type="entry name" value="HYBRID SIGNAL TRANSDUCTION HISTIDINE KINASE C"/>
    <property type="match status" value="1"/>
</dbReference>
<dbReference type="SUPFAM" id="SSF47384">
    <property type="entry name" value="Homodimeric domain of signal transducing histidine kinase"/>
    <property type="match status" value="1"/>
</dbReference>
<dbReference type="InterPro" id="IPR003661">
    <property type="entry name" value="HisK_dim/P_dom"/>
</dbReference>
<feature type="transmembrane region" description="Helical" evidence="5">
    <location>
        <begin position="83"/>
        <end position="101"/>
    </location>
</feature>
<dbReference type="SMART" id="SM00387">
    <property type="entry name" value="HATPase_c"/>
    <property type="match status" value="1"/>
</dbReference>
<dbReference type="RefSeq" id="WP_188507383.1">
    <property type="nucleotide sequence ID" value="NZ_BMER01000004.1"/>
</dbReference>
<evidence type="ECO:0000256" key="2">
    <source>
        <dbReference type="ARBA" id="ARBA00012438"/>
    </source>
</evidence>
<feature type="transmembrane region" description="Helical" evidence="5">
    <location>
        <begin position="136"/>
        <end position="158"/>
    </location>
</feature>
<accession>A0A917MFH6</accession>
<evidence type="ECO:0000256" key="4">
    <source>
        <dbReference type="SAM" id="Coils"/>
    </source>
</evidence>
<keyword evidence="4" id="KW-0175">Coiled coil</keyword>
<proteinExistence type="predicted"/>
<dbReference type="InterPro" id="IPR004358">
    <property type="entry name" value="Sig_transdc_His_kin-like_C"/>
</dbReference>
<keyword evidence="3" id="KW-0597">Phosphoprotein</keyword>
<evidence type="ECO:0000313" key="8">
    <source>
        <dbReference type="Proteomes" id="UP000660862"/>
    </source>
</evidence>
<dbReference type="EC" id="2.7.13.3" evidence="2"/>
<feature type="transmembrane region" description="Helical" evidence="5">
    <location>
        <begin position="52"/>
        <end position="71"/>
    </location>
</feature>
<dbReference type="InterPro" id="IPR005467">
    <property type="entry name" value="His_kinase_dom"/>
</dbReference>
<dbReference type="SMART" id="SM00388">
    <property type="entry name" value="HisKA"/>
    <property type="match status" value="1"/>
</dbReference>
<dbReference type="EMBL" id="BMER01000004">
    <property type="protein sequence ID" value="GGG96783.1"/>
    <property type="molecule type" value="Genomic_DNA"/>
</dbReference>